<comment type="caution">
    <text evidence="20">The sequence shown here is derived from an EMBL/GenBank/DDBJ whole genome shotgun (WGS) entry which is preliminary data.</text>
</comment>
<keyword evidence="14" id="KW-1133">Transmembrane helix</keyword>
<dbReference type="Proteomes" id="UP000663828">
    <property type="component" value="Unassembled WGS sequence"/>
</dbReference>
<keyword evidence="6" id="KW-0934">Plastid</keyword>
<dbReference type="PANTHER" id="PTHR10903">
    <property type="entry name" value="GTPASE, IMAP FAMILY MEMBER-RELATED"/>
    <property type="match status" value="1"/>
</dbReference>
<dbReference type="EMBL" id="CAJNOR010001724">
    <property type="protein sequence ID" value="CAF1189425.1"/>
    <property type="molecule type" value="Genomic_DNA"/>
</dbReference>
<keyword evidence="15" id="KW-0342">GTP-binding</keyword>
<feature type="domain" description="AIG1-type G" evidence="18">
    <location>
        <begin position="47"/>
        <end position="194"/>
    </location>
</feature>
<keyword evidence="12" id="KW-0460">Magnesium</keyword>
<keyword evidence="13" id="KW-0653">Protein transport</keyword>
<evidence type="ECO:0000313" key="19">
    <source>
        <dbReference type="EMBL" id="CAF1189425.1"/>
    </source>
</evidence>
<evidence type="ECO:0000256" key="2">
    <source>
        <dbReference type="ARBA" id="ARBA00004167"/>
    </source>
</evidence>
<dbReference type="GO" id="GO:0016020">
    <property type="term" value="C:membrane"/>
    <property type="evidence" value="ECO:0007669"/>
    <property type="project" value="UniProtKB-SubCell"/>
</dbReference>
<evidence type="ECO:0000256" key="14">
    <source>
        <dbReference type="ARBA" id="ARBA00022989"/>
    </source>
</evidence>
<evidence type="ECO:0000256" key="11">
    <source>
        <dbReference type="ARBA" id="ARBA00022805"/>
    </source>
</evidence>
<evidence type="ECO:0000256" key="6">
    <source>
        <dbReference type="ARBA" id="ARBA00022640"/>
    </source>
</evidence>
<dbReference type="InterPro" id="IPR045058">
    <property type="entry name" value="GIMA/IAN/Toc"/>
</dbReference>
<keyword evidence="8" id="KW-0479">Metal-binding</keyword>
<evidence type="ECO:0000256" key="9">
    <source>
        <dbReference type="ARBA" id="ARBA00022741"/>
    </source>
</evidence>
<evidence type="ECO:0000313" key="21">
    <source>
        <dbReference type="Proteomes" id="UP000663828"/>
    </source>
</evidence>
<keyword evidence="21" id="KW-1185">Reference proteome</keyword>
<dbReference type="InterPro" id="IPR027417">
    <property type="entry name" value="P-loop_NTPase"/>
</dbReference>
<evidence type="ECO:0000256" key="1">
    <source>
        <dbReference type="ARBA" id="ARBA00001946"/>
    </source>
</evidence>
<dbReference type="Gene3D" id="3.40.50.300">
    <property type="entry name" value="P-loop containing nucleotide triphosphate hydrolases"/>
    <property type="match status" value="1"/>
</dbReference>
<evidence type="ECO:0000256" key="16">
    <source>
        <dbReference type="ARBA" id="ARBA00023136"/>
    </source>
</evidence>
<keyword evidence="4" id="KW-0813">Transport</keyword>
<evidence type="ECO:0000256" key="12">
    <source>
        <dbReference type="ARBA" id="ARBA00022842"/>
    </source>
</evidence>
<evidence type="ECO:0000313" key="20">
    <source>
        <dbReference type="EMBL" id="CAF1332984.1"/>
    </source>
</evidence>
<gene>
    <name evidence="20" type="ORF">EDS130_LOCUS32295</name>
    <name evidence="19" type="ORF">XAT740_LOCUS23027</name>
</gene>
<dbReference type="GO" id="GO:0015031">
    <property type="term" value="P:protein transport"/>
    <property type="evidence" value="ECO:0007669"/>
    <property type="project" value="UniProtKB-KW"/>
</dbReference>
<evidence type="ECO:0000313" key="22">
    <source>
        <dbReference type="Proteomes" id="UP000663852"/>
    </source>
</evidence>
<dbReference type="PANTHER" id="PTHR10903:SF135">
    <property type="entry name" value="TRANSLOCASE OF CHLOROPLAST 120, CHLOROPLASTIC-RELATED"/>
    <property type="match status" value="1"/>
</dbReference>
<name>A0A815G293_ADIRI</name>
<evidence type="ECO:0000256" key="13">
    <source>
        <dbReference type="ARBA" id="ARBA00022927"/>
    </source>
</evidence>
<dbReference type="SUPFAM" id="SSF52540">
    <property type="entry name" value="P-loop containing nucleoside triphosphate hydrolases"/>
    <property type="match status" value="1"/>
</dbReference>
<keyword evidence="7" id="KW-0812">Transmembrane</keyword>
<dbReference type="AlphaFoldDB" id="A0A815G293"/>
<evidence type="ECO:0000256" key="10">
    <source>
        <dbReference type="ARBA" id="ARBA00022801"/>
    </source>
</evidence>
<evidence type="ECO:0000256" key="15">
    <source>
        <dbReference type="ARBA" id="ARBA00023134"/>
    </source>
</evidence>
<dbReference type="InterPro" id="IPR006703">
    <property type="entry name" value="G_AIG1"/>
</dbReference>
<evidence type="ECO:0000259" key="18">
    <source>
        <dbReference type="Pfam" id="PF04548"/>
    </source>
</evidence>
<comment type="similarity">
    <text evidence="3">Belongs to the TRAFAC class TrmE-Era-EngA-EngB-Septin-like GTPase superfamily. AIG1/Toc34/Toc159-like paraseptin GTPase family. IAN subfamily.</text>
</comment>
<protein>
    <recommendedName>
        <fullName evidence="18">AIG1-type G domain-containing protein</fullName>
    </recommendedName>
</protein>
<comment type="subcellular location">
    <subcellularLocation>
        <location evidence="2">Membrane</location>
        <topology evidence="2">Single-pass membrane protein</topology>
    </subcellularLocation>
    <subcellularLocation>
        <location evidence="17">Plastid</location>
        <location evidence="17">Chloroplast outer membrane</location>
    </subcellularLocation>
</comment>
<keyword evidence="11" id="KW-1002">Plastid outer membrane</keyword>
<evidence type="ECO:0000256" key="4">
    <source>
        <dbReference type="ARBA" id="ARBA00022448"/>
    </source>
</evidence>
<keyword evidence="5" id="KW-0150">Chloroplast</keyword>
<keyword evidence="9" id="KW-0547">Nucleotide-binding</keyword>
<dbReference type="GO" id="GO:0016787">
    <property type="term" value="F:hydrolase activity"/>
    <property type="evidence" value="ECO:0007669"/>
    <property type="project" value="UniProtKB-KW"/>
</dbReference>
<dbReference type="OrthoDB" id="425923at2759"/>
<evidence type="ECO:0000256" key="3">
    <source>
        <dbReference type="ARBA" id="ARBA00008535"/>
    </source>
</evidence>
<evidence type="ECO:0000256" key="7">
    <source>
        <dbReference type="ARBA" id="ARBA00022692"/>
    </source>
</evidence>
<organism evidence="20 22">
    <name type="scientific">Adineta ricciae</name>
    <name type="common">Rotifer</name>
    <dbReference type="NCBI Taxonomy" id="249248"/>
    <lineage>
        <taxon>Eukaryota</taxon>
        <taxon>Metazoa</taxon>
        <taxon>Spiralia</taxon>
        <taxon>Gnathifera</taxon>
        <taxon>Rotifera</taxon>
        <taxon>Eurotatoria</taxon>
        <taxon>Bdelloidea</taxon>
        <taxon>Adinetida</taxon>
        <taxon>Adinetidae</taxon>
        <taxon>Adineta</taxon>
    </lineage>
</organism>
<evidence type="ECO:0000256" key="5">
    <source>
        <dbReference type="ARBA" id="ARBA00022528"/>
    </source>
</evidence>
<accession>A0A815G293</accession>
<dbReference type="GO" id="GO:0046872">
    <property type="term" value="F:metal ion binding"/>
    <property type="evidence" value="ECO:0007669"/>
    <property type="project" value="UniProtKB-KW"/>
</dbReference>
<evidence type="ECO:0000256" key="8">
    <source>
        <dbReference type="ARBA" id="ARBA00022723"/>
    </source>
</evidence>
<evidence type="ECO:0000256" key="17">
    <source>
        <dbReference type="ARBA" id="ARBA00024013"/>
    </source>
</evidence>
<dbReference type="EMBL" id="CAJNOJ010000246">
    <property type="protein sequence ID" value="CAF1332984.1"/>
    <property type="molecule type" value="Genomic_DNA"/>
</dbReference>
<keyword evidence="16" id="KW-0472">Membrane</keyword>
<sequence>MTEVPKPLRDRSKPEDAASKRAKIMAQIQGDYLCHGKHRVTRANHKNVMLIGRTRTGKSCIKMLLTDPTKVPDELTLKSGTREPLFESFHAHDNKMVLNIIDTPGLFERGTSEIDIRDNETIMRTIQFCINMEITKFHVICFCIAITNGINAEDIKSLELLIEFLGPELANNSCLIITHCESKAVDQLETYKQELLQDHFFRSIASYFKLGIFFSGSLNRDDYNNGNESLIDQYVTISAYRERLIELFTCLSVEPFPICQMLMNQISSTHDELIKKQLDTAKEKNEEQQQIISQLLDVQDSNRTEIRDLLERFRESVVQGEKAQVEIQNQQHRCEKLLLECGTNMTDKHLMNSSQEK</sequence>
<proteinExistence type="inferred from homology"/>
<dbReference type="Pfam" id="PF04548">
    <property type="entry name" value="AIG1"/>
    <property type="match status" value="1"/>
</dbReference>
<reference evidence="20" key="1">
    <citation type="submission" date="2021-02" db="EMBL/GenBank/DDBJ databases">
        <authorList>
            <person name="Nowell W R."/>
        </authorList>
    </citation>
    <scope>NUCLEOTIDE SEQUENCE</scope>
</reference>
<dbReference type="Proteomes" id="UP000663852">
    <property type="component" value="Unassembled WGS sequence"/>
</dbReference>
<dbReference type="GO" id="GO:0005525">
    <property type="term" value="F:GTP binding"/>
    <property type="evidence" value="ECO:0007669"/>
    <property type="project" value="UniProtKB-KW"/>
</dbReference>
<dbReference type="CDD" id="cd00882">
    <property type="entry name" value="Ras_like_GTPase"/>
    <property type="match status" value="1"/>
</dbReference>
<keyword evidence="10" id="KW-0378">Hydrolase</keyword>
<comment type="cofactor">
    <cofactor evidence="1">
        <name>Mg(2+)</name>
        <dbReference type="ChEBI" id="CHEBI:18420"/>
    </cofactor>
</comment>